<dbReference type="PROSITE" id="PS00211">
    <property type="entry name" value="ABC_TRANSPORTER_1"/>
    <property type="match status" value="1"/>
</dbReference>
<feature type="domain" description="ABC transporter" evidence="4">
    <location>
        <begin position="3"/>
        <end position="229"/>
    </location>
</feature>
<dbReference type="PANTHER" id="PTHR42939:SF1">
    <property type="entry name" value="ABC TRANSPORTER ATP-BINDING PROTEIN ALBC-RELATED"/>
    <property type="match status" value="1"/>
</dbReference>
<dbReference type="InterPro" id="IPR003439">
    <property type="entry name" value="ABC_transporter-like_ATP-bd"/>
</dbReference>
<dbReference type="InterPro" id="IPR025302">
    <property type="entry name" value="DrrA1/2-like_C"/>
</dbReference>
<evidence type="ECO:0000256" key="1">
    <source>
        <dbReference type="ARBA" id="ARBA00022448"/>
    </source>
</evidence>
<dbReference type="InterPro" id="IPR027417">
    <property type="entry name" value="P-loop_NTPase"/>
</dbReference>
<dbReference type="InterPro" id="IPR003593">
    <property type="entry name" value="AAA+_ATPase"/>
</dbReference>
<dbReference type="Proteomes" id="UP000245793">
    <property type="component" value="Unassembled WGS sequence"/>
</dbReference>
<evidence type="ECO:0000313" key="6">
    <source>
        <dbReference type="Proteomes" id="UP000245793"/>
    </source>
</evidence>
<gene>
    <name evidence="5" type="ORF">C7381_102116</name>
</gene>
<dbReference type="Gene3D" id="3.40.50.300">
    <property type="entry name" value="P-loop containing nucleotide triphosphate hydrolases"/>
    <property type="match status" value="1"/>
</dbReference>
<dbReference type="SMART" id="SM00382">
    <property type="entry name" value="AAA"/>
    <property type="match status" value="1"/>
</dbReference>
<dbReference type="GO" id="GO:0005524">
    <property type="term" value="F:ATP binding"/>
    <property type="evidence" value="ECO:0007669"/>
    <property type="project" value="UniProtKB-KW"/>
</dbReference>
<evidence type="ECO:0000259" key="4">
    <source>
        <dbReference type="PROSITE" id="PS50893"/>
    </source>
</evidence>
<dbReference type="EMBL" id="QEKV01000002">
    <property type="protein sequence ID" value="PVY95227.1"/>
    <property type="molecule type" value="Genomic_DNA"/>
</dbReference>
<sequence length="297" mass="33498">MILEFKNLYKSYDKKEVLKGLSFKAESGRPLAFLGRNGAGKTTTIRILMDVIKKDGGEITIDGAPFRAKDFKIGYLPEERGMYQKVNILEQLIYFAELKGYNPEVAKKSARELLERVGLADYEKRKLEVLSKGNQQKVQISQALLGNPDIIIMDEPFSGLDPINSNLLKELILEKAGDNKLTLFSSHQMGYVDEICKDIAVLSDGVCQVNDTIENVKRELAGNKVYVIPFETDLNEYSEILSKMGYESTIEKERVVVDLTGKERENFLQDISKAGPVVDSYGLYKPTLSDIFLKYAR</sequence>
<dbReference type="Pfam" id="PF00005">
    <property type="entry name" value="ABC_tran"/>
    <property type="match status" value="1"/>
</dbReference>
<name>A0A2U1E5L7_9FIRM</name>
<comment type="caution">
    <text evidence="5">The sequence shown here is derived from an EMBL/GenBank/DDBJ whole genome shotgun (WGS) entry which is preliminary data.</text>
</comment>
<evidence type="ECO:0000313" key="5">
    <source>
        <dbReference type="EMBL" id="PVY95227.1"/>
    </source>
</evidence>
<proteinExistence type="predicted"/>
<reference evidence="5 6" key="1">
    <citation type="submission" date="2018-04" db="EMBL/GenBank/DDBJ databases">
        <title>Genomic Encyclopedia of Type Strains, Phase IV (KMG-IV): sequencing the most valuable type-strain genomes for metagenomic binning, comparative biology and taxonomic classification.</title>
        <authorList>
            <person name="Goeker M."/>
        </authorList>
    </citation>
    <scope>NUCLEOTIDE SEQUENCE [LARGE SCALE GENOMIC DNA]</scope>
    <source>
        <strain evidence="5 6">DSM 20705</strain>
    </source>
</reference>
<dbReference type="PANTHER" id="PTHR42939">
    <property type="entry name" value="ABC TRANSPORTER ATP-BINDING PROTEIN ALBC-RELATED"/>
    <property type="match status" value="1"/>
</dbReference>
<keyword evidence="3 5" id="KW-0067">ATP-binding</keyword>
<dbReference type="PROSITE" id="PS50893">
    <property type="entry name" value="ABC_TRANSPORTER_2"/>
    <property type="match status" value="1"/>
</dbReference>
<dbReference type="InterPro" id="IPR017871">
    <property type="entry name" value="ABC_transporter-like_CS"/>
</dbReference>
<keyword evidence="6" id="KW-1185">Reference proteome</keyword>
<evidence type="ECO:0000256" key="2">
    <source>
        <dbReference type="ARBA" id="ARBA00022741"/>
    </source>
</evidence>
<dbReference type="InterPro" id="IPR051782">
    <property type="entry name" value="ABC_Transporter_VariousFunc"/>
</dbReference>
<dbReference type="Pfam" id="PF13732">
    <property type="entry name" value="DrrA1-3_C"/>
    <property type="match status" value="1"/>
</dbReference>
<keyword evidence="2" id="KW-0547">Nucleotide-binding</keyword>
<accession>A0A2U1E5L7</accession>
<dbReference type="SUPFAM" id="SSF52540">
    <property type="entry name" value="P-loop containing nucleoside triphosphate hydrolases"/>
    <property type="match status" value="1"/>
</dbReference>
<organism evidence="5 6">
    <name type="scientific">Ezakiella coagulans</name>
    <dbReference type="NCBI Taxonomy" id="46507"/>
    <lineage>
        <taxon>Bacteria</taxon>
        <taxon>Bacillati</taxon>
        <taxon>Bacillota</taxon>
        <taxon>Tissierellia</taxon>
        <taxon>Ezakiella</taxon>
    </lineage>
</organism>
<evidence type="ECO:0000256" key="3">
    <source>
        <dbReference type="ARBA" id="ARBA00022840"/>
    </source>
</evidence>
<keyword evidence="1" id="KW-0813">Transport</keyword>
<dbReference type="GO" id="GO:0016887">
    <property type="term" value="F:ATP hydrolysis activity"/>
    <property type="evidence" value="ECO:0007669"/>
    <property type="project" value="InterPro"/>
</dbReference>
<dbReference type="RefSeq" id="WP_116479705.1">
    <property type="nucleotide sequence ID" value="NZ_JBKYKF010000038.1"/>
</dbReference>
<protein>
    <submittedName>
        <fullName evidence="5">ABC-2 type transport system ATP-binding protein</fullName>
    </submittedName>
</protein>
<dbReference type="AlphaFoldDB" id="A0A2U1E5L7"/>